<proteinExistence type="predicted"/>
<dbReference type="RefSeq" id="WP_015425452.1">
    <property type="nucleotide sequence ID" value="NC_020449.1"/>
</dbReference>
<evidence type="ECO:0000259" key="4">
    <source>
        <dbReference type="PROSITE" id="PS50893"/>
    </source>
</evidence>
<gene>
    <name evidence="5" type="primary">lptB</name>
    <name evidence="5" type="ordered locus">CLOAM1759</name>
</gene>
<dbReference type="NCBIfam" id="TIGR04406">
    <property type="entry name" value="LPS_export_lptB"/>
    <property type="match status" value="1"/>
</dbReference>
<dbReference type="PROSITE" id="PS50893">
    <property type="entry name" value="ABC_TRANSPORTER_2"/>
    <property type="match status" value="1"/>
</dbReference>
<dbReference type="GO" id="GO:0055085">
    <property type="term" value="P:transmembrane transport"/>
    <property type="evidence" value="ECO:0007669"/>
    <property type="project" value="InterPro"/>
</dbReference>
<keyword evidence="2" id="KW-0547">Nucleotide-binding</keyword>
<dbReference type="InterPro" id="IPR003593">
    <property type="entry name" value="AAA+_ATPase"/>
</dbReference>
<dbReference type="SUPFAM" id="SSF52540">
    <property type="entry name" value="P-loop containing nucleoside triphosphate hydrolases"/>
    <property type="match status" value="1"/>
</dbReference>
<dbReference type="HOGENOM" id="CLU_000604_1_2_0"/>
<organism evidence="5 6">
    <name type="scientific">Cloacimonas acidaminovorans (strain Evry)</name>
    <dbReference type="NCBI Taxonomy" id="459349"/>
    <lineage>
        <taxon>Bacteria</taxon>
        <taxon>Pseudomonadati</taxon>
        <taxon>Candidatus Cloacimonadota</taxon>
        <taxon>Candidatus Cloacimonadia</taxon>
        <taxon>Candidatus Cloacimonadales</taxon>
        <taxon>Candidatus Cloacimonadaceae</taxon>
        <taxon>Candidatus Cloacimonas</taxon>
    </lineage>
</organism>
<keyword evidence="6" id="KW-1185">Reference proteome</keyword>
<dbReference type="STRING" id="459349.CLOAM1759"/>
<evidence type="ECO:0000313" key="5">
    <source>
        <dbReference type="EMBL" id="CAO81594.1"/>
    </source>
</evidence>
<protein>
    <submittedName>
        <fullName evidence="5">Lipopolysaccharide transport protein B: ATP-binding component of ABC superfamily</fullName>
    </submittedName>
</protein>
<evidence type="ECO:0000256" key="3">
    <source>
        <dbReference type="ARBA" id="ARBA00022840"/>
    </source>
</evidence>
<dbReference type="Gene3D" id="3.40.50.300">
    <property type="entry name" value="P-loop containing nucleotide triphosphate hydrolases"/>
    <property type="match status" value="1"/>
</dbReference>
<sequence>MTKKQLSLSYYFMEKHKIRAENLVKIYGKRAVVNDLSLEMSQGEVVGILGPNGAGKTTTFYMIIGLAKPNNGKVFYDEMDISHKPMYKRARLGLGYLAQAPSIFAKLTVEENILAILQTLKISRKEQKNRLAEALEELGLSPLAKQKAYTLSGGERRKLEITRALVTNPTFLFMDEPFAGIDPIAVADIQDIIAKLRNKDIGIMVTDHNVLETLKIVNRAYIIYEGKIIVSGSSLELINDEKAKELYLGERFLESPFEQRL</sequence>
<dbReference type="SMART" id="SM00382">
    <property type="entry name" value="AAA"/>
    <property type="match status" value="1"/>
</dbReference>
<dbReference type="GO" id="GO:0016887">
    <property type="term" value="F:ATP hydrolysis activity"/>
    <property type="evidence" value="ECO:0007669"/>
    <property type="project" value="InterPro"/>
</dbReference>
<dbReference type="KEGG" id="caci:CLOAM1759"/>
<feature type="domain" description="ABC transporter" evidence="4">
    <location>
        <begin position="18"/>
        <end position="250"/>
    </location>
</feature>
<dbReference type="EMBL" id="CU466930">
    <property type="protein sequence ID" value="CAO81594.1"/>
    <property type="molecule type" value="Genomic_DNA"/>
</dbReference>
<dbReference type="InterPro" id="IPR051120">
    <property type="entry name" value="ABC_AA/LPS_Transport"/>
</dbReference>
<dbReference type="AlphaFoldDB" id="B0VJE0"/>
<evidence type="ECO:0000313" key="6">
    <source>
        <dbReference type="Proteomes" id="UP000002019"/>
    </source>
</evidence>
<dbReference type="GO" id="GO:0005524">
    <property type="term" value="F:ATP binding"/>
    <property type="evidence" value="ECO:0007669"/>
    <property type="project" value="UniProtKB-KW"/>
</dbReference>
<dbReference type="CDD" id="cd03218">
    <property type="entry name" value="ABC_YhbG"/>
    <property type="match status" value="1"/>
</dbReference>
<dbReference type="OrthoDB" id="9805514at2"/>
<dbReference type="InterPro" id="IPR030921">
    <property type="entry name" value="LPS_export_LptB"/>
</dbReference>
<dbReference type="PANTHER" id="PTHR45772">
    <property type="entry name" value="CONSERVED COMPONENT OF ABC TRANSPORTER FOR NATURAL AMINO ACIDS-RELATED"/>
    <property type="match status" value="1"/>
</dbReference>
<dbReference type="Proteomes" id="UP000002019">
    <property type="component" value="Chromosome"/>
</dbReference>
<dbReference type="GO" id="GO:0043190">
    <property type="term" value="C:ATP-binding cassette (ABC) transporter complex"/>
    <property type="evidence" value="ECO:0007669"/>
    <property type="project" value="InterPro"/>
</dbReference>
<dbReference type="InterPro" id="IPR003439">
    <property type="entry name" value="ABC_transporter-like_ATP-bd"/>
</dbReference>
<reference evidence="5 6" key="1">
    <citation type="journal article" date="2008" name="J. Bacteriol.">
        <title>'Candidatus Cloacamonas acidaminovorans': genome sequence reconstruction provides a first glimpse of a new bacterial division.</title>
        <authorList>
            <person name="Pelletier E."/>
            <person name="Kreimeyer A."/>
            <person name="Bocs S."/>
            <person name="Rouy Z."/>
            <person name="Gyapay G."/>
            <person name="Chouari R."/>
            <person name="Riviere D."/>
            <person name="Ganesan A."/>
            <person name="Daegelen P."/>
            <person name="Sghir A."/>
            <person name="Cohen G.N."/>
            <person name="Medigue C."/>
            <person name="Weissenbach J."/>
            <person name="Le Paslier D."/>
        </authorList>
    </citation>
    <scope>NUCLEOTIDE SEQUENCE [LARGE SCALE GENOMIC DNA]</scope>
    <source>
        <strain evidence="6">Evry</strain>
    </source>
</reference>
<keyword evidence="3 5" id="KW-0067">ATP-binding</keyword>
<evidence type="ECO:0000256" key="1">
    <source>
        <dbReference type="ARBA" id="ARBA00022448"/>
    </source>
</evidence>
<dbReference type="eggNOG" id="COG1137">
    <property type="taxonomic scope" value="Bacteria"/>
</dbReference>
<dbReference type="PANTHER" id="PTHR45772:SF10">
    <property type="entry name" value="LIPOPOLYSACCHARIDE EXPORT SYSTEM ATP-BINDING PROTEIN LPTB"/>
    <property type="match status" value="1"/>
</dbReference>
<accession>B0VJE0</accession>
<evidence type="ECO:0000256" key="2">
    <source>
        <dbReference type="ARBA" id="ARBA00022741"/>
    </source>
</evidence>
<dbReference type="Pfam" id="PF00005">
    <property type="entry name" value="ABC_tran"/>
    <property type="match status" value="1"/>
</dbReference>
<dbReference type="InterPro" id="IPR027417">
    <property type="entry name" value="P-loop_NTPase"/>
</dbReference>
<keyword evidence="1" id="KW-0813">Transport</keyword>
<name>B0VJE0_CLOAI</name>